<evidence type="ECO:0000313" key="3">
    <source>
        <dbReference type="EMBL" id="AES87888.2"/>
    </source>
</evidence>
<reference evidence="3 5" key="2">
    <citation type="journal article" date="2014" name="BMC Genomics">
        <title>An improved genome release (version Mt4.0) for the model legume Medicago truncatula.</title>
        <authorList>
            <person name="Tang H."/>
            <person name="Krishnakumar V."/>
            <person name="Bidwell S."/>
            <person name="Rosen B."/>
            <person name="Chan A."/>
            <person name="Zhou S."/>
            <person name="Gentzbittel L."/>
            <person name="Childs K.L."/>
            <person name="Yandell M."/>
            <person name="Gundlach H."/>
            <person name="Mayer K.F."/>
            <person name="Schwartz D.C."/>
            <person name="Town C.D."/>
        </authorList>
    </citation>
    <scope>GENOME REANNOTATION</scope>
    <source>
        <strain evidence="4 5">cv. Jemalong A17</strain>
    </source>
</reference>
<feature type="region of interest" description="Disordered" evidence="2">
    <location>
        <begin position="1"/>
        <end position="28"/>
    </location>
</feature>
<feature type="compositionally biased region" description="Basic and acidic residues" evidence="2">
    <location>
        <begin position="203"/>
        <end position="220"/>
    </location>
</feature>
<dbReference type="HOGENOM" id="CLU_666285_0_0_1"/>
<sequence>MTPKRKGKEIESSGSGAGRNKATVKNHGINFKDDKQRSMYKSLISRLISACRYPDVNAMDRLGIEDHVIRLLNNLGLVERLKPMRGFENFTYEFLSLANAGYIHDSWDQSLKPAYYDPVAFWKSITGLNQYNSRSNKGRKEVGMMRTDELFMLWAMLYNRPVNTCYYLLDYLVYVANKKLDDKSDIVVGGIITFIARKIGSERPRRHSEGKATHDLDDAKSTGGKQGMADALTEMTKRSSYFQQIEEDVQKYTKHIIELRSSITNFKTKEMTELIKFHKDVESVLSRFEGFPSKKLEAIRMAAALFNKLDSILNELQNVNIVTPVTQVLDKIERYFNKERRINNNSDGKRKECGGKLLWRAFQFAFRVYTFAGGHDDRADKLIRELAKEIESDPNQPWLCFDLFYNDLDNISI</sequence>
<protein>
    <submittedName>
        <fullName evidence="3 4">Uncharacterized protein</fullName>
    </submittedName>
</protein>
<name>G7JSE6_MEDTR</name>
<dbReference type="Proteomes" id="UP000002051">
    <property type="component" value="Chromosome 4"/>
</dbReference>
<evidence type="ECO:0000313" key="5">
    <source>
        <dbReference type="Proteomes" id="UP000002051"/>
    </source>
</evidence>
<reference evidence="3 5" key="1">
    <citation type="journal article" date="2011" name="Nature">
        <title>The Medicago genome provides insight into the evolution of rhizobial symbioses.</title>
        <authorList>
            <person name="Young N.D."/>
            <person name="Debelle F."/>
            <person name="Oldroyd G.E."/>
            <person name="Geurts R."/>
            <person name="Cannon S.B."/>
            <person name="Udvardi M.K."/>
            <person name="Benedito V.A."/>
            <person name="Mayer K.F."/>
            <person name="Gouzy J."/>
            <person name="Schoof H."/>
            <person name="Van de Peer Y."/>
            <person name="Proost S."/>
            <person name="Cook D.R."/>
            <person name="Meyers B.C."/>
            <person name="Spannagl M."/>
            <person name="Cheung F."/>
            <person name="De Mita S."/>
            <person name="Krishnakumar V."/>
            <person name="Gundlach H."/>
            <person name="Zhou S."/>
            <person name="Mudge J."/>
            <person name="Bharti A.K."/>
            <person name="Murray J.D."/>
            <person name="Naoumkina M.A."/>
            <person name="Rosen B."/>
            <person name="Silverstein K.A."/>
            <person name="Tang H."/>
            <person name="Rombauts S."/>
            <person name="Zhao P.X."/>
            <person name="Zhou P."/>
            <person name="Barbe V."/>
            <person name="Bardou P."/>
            <person name="Bechner M."/>
            <person name="Bellec A."/>
            <person name="Berger A."/>
            <person name="Berges H."/>
            <person name="Bidwell S."/>
            <person name="Bisseling T."/>
            <person name="Choisne N."/>
            <person name="Couloux A."/>
            <person name="Denny R."/>
            <person name="Deshpande S."/>
            <person name="Dai X."/>
            <person name="Doyle J.J."/>
            <person name="Dudez A.M."/>
            <person name="Farmer A.D."/>
            <person name="Fouteau S."/>
            <person name="Franken C."/>
            <person name="Gibelin C."/>
            <person name="Gish J."/>
            <person name="Goldstein S."/>
            <person name="Gonzalez A.J."/>
            <person name="Green P.J."/>
            <person name="Hallab A."/>
            <person name="Hartog M."/>
            <person name="Hua A."/>
            <person name="Humphray S.J."/>
            <person name="Jeong D.H."/>
            <person name="Jing Y."/>
            <person name="Jocker A."/>
            <person name="Kenton S.M."/>
            <person name="Kim D.J."/>
            <person name="Klee K."/>
            <person name="Lai H."/>
            <person name="Lang C."/>
            <person name="Lin S."/>
            <person name="Macmil S.L."/>
            <person name="Magdelenat G."/>
            <person name="Matthews L."/>
            <person name="McCorrison J."/>
            <person name="Monaghan E.L."/>
            <person name="Mun J.H."/>
            <person name="Najar F.Z."/>
            <person name="Nicholson C."/>
            <person name="Noirot C."/>
            <person name="O'Bleness M."/>
            <person name="Paule C.R."/>
            <person name="Poulain J."/>
            <person name="Prion F."/>
            <person name="Qin B."/>
            <person name="Qu C."/>
            <person name="Retzel E.F."/>
            <person name="Riddle C."/>
            <person name="Sallet E."/>
            <person name="Samain S."/>
            <person name="Samson N."/>
            <person name="Sanders I."/>
            <person name="Saurat O."/>
            <person name="Scarpelli C."/>
            <person name="Schiex T."/>
            <person name="Segurens B."/>
            <person name="Severin A.J."/>
            <person name="Sherrier D.J."/>
            <person name="Shi R."/>
            <person name="Sims S."/>
            <person name="Singer S.R."/>
            <person name="Sinharoy S."/>
            <person name="Sterck L."/>
            <person name="Viollet A."/>
            <person name="Wang B.B."/>
            <person name="Wang K."/>
            <person name="Wang M."/>
            <person name="Wang X."/>
            <person name="Warfsmann J."/>
            <person name="Weissenbach J."/>
            <person name="White D.D."/>
            <person name="White J.D."/>
            <person name="Wiley G.B."/>
            <person name="Wincker P."/>
            <person name="Xing Y."/>
            <person name="Yang L."/>
            <person name="Yao Z."/>
            <person name="Ying F."/>
            <person name="Zhai J."/>
            <person name="Zhou L."/>
            <person name="Zuber A."/>
            <person name="Denarie J."/>
            <person name="Dixon R.A."/>
            <person name="May G.D."/>
            <person name="Schwartz D.C."/>
            <person name="Rogers J."/>
            <person name="Quetier F."/>
            <person name="Town C.D."/>
            <person name="Roe B.A."/>
        </authorList>
    </citation>
    <scope>NUCLEOTIDE SEQUENCE [LARGE SCALE GENOMIC DNA]</scope>
    <source>
        <strain evidence="3">A17</strain>
        <strain evidence="4 5">cv. Jemalong A17</strain>
    </source>
</reference>
<dbReference type="EMBL" id="CM001220">
    <property type="protein sequence ID" value="AES87888.2"/>
    <property type="molecule type" value="Genomic_DNA"/>
</dbReference>
<organism evidence="3 5">
    <name type="scientific">Medicago truncatula</name>
    <name type="common">Barrel medic</name>
    <name type="synonym">Medicago tribuloides</name>
    <dbReference type="NCBI Taxonomy" id="3880"/>
    <lineage>
        <taxon>Eukaryota</taxon>
        <taxon>Viridiplantae</taxon>
        <taxon>Streptophyta</taxon>
        <taxon>Embryophyta</taxon>
        <taxon>Tracheophyta</taxon>
        <taxon>Spermatophyta</taxon>
        <taxon>Magnoliopsida</taxon>
        <taxon>eudicotyledons</taxon>
        <taxon>Gunneridae</taxon>
        <taxon>Pentapetalae</taxon>
        <taxon>rosids</taxon>
        <taxon>fabids</taxon>
        <taxon>Fabales</taxon>
        <taxon>Fabaceae</taxon>
        <taxon>Papilionoideae</taxon>
        <taxon>50 kb inversion clade</taxon>
        <taxon>NPAAA clade</taxon>
        <taxon>Hologalegina</taxon>
        <taxon>IRL clade</taxon>
        <taxon>Trifolieae</taxon>
        <taxon>Medicago</taxon>
    </lineage>
</organism>
<keyword evidence="1" id="KW-0175">Coiled coil</keyword>
<gene>
    <name evidence="3" type="ordered locus">MTR_4g036480</name>
</gene>
<dbReference type="PANTHER" id="PTHR31342:SF53">
    <property type="entry name" value="GLYCOPROTEIN FAMILY PROTEIN, PUTATIVE-RELATED"/>
    <property type="match status" value="1"/>
</dbReference>
<dbReference type="EnsemblPlants" id="AES87888">
    <property type="protein sequence ID" value="AES87888"/>
    <property type="gene ID" value="MTR_4g036480"/>
</dbReference>
<feature type="region of interest" description="Disordered" evidence="2">
    <location>
        <begin position="203"/>
        <end position="224"/>
    </location>
</feature>
<accession>G7JSE6</accession>
<evidence type="ECO:0000313" key="4">
    <source>
        <dbReference type="EnsemblPlants" id="AES87888"/>
    </source>
</evidence>
<keyword evidence="5" id="KW-1185">Reference proteome</keyword>
<dbReference type="STRING" id="3880.G7JSE6"/>
<dbReference type="InterPro" id="IPR040265">
    <property type="entry name" value="CHUP1/IPGA1-like"/>
</dbReference>
<reference evidence="4" key="3">
    <citation type="submission" date="2015-04" db="UniProtKB">
        <authorList>
            <consortium name="EnsemblPlants"/>
        </authorList>
    </citation>
    <scope>IDENTIFICATION</scope>
    <source>
        <strain evidence="4">cv. Jemalong A17</strain>
    </source>
</reference>
<dbReference type="PANTHER" id="PTHR31342">
    <property type="entry name" value="PROTEIN CHUP1, CHLOROPLASTIC"/>
    <property type="match status" value="1"/>
</dbReference>
<evidence type="ECO:0000256" key="1">
    <source>
        <dbReference type="ARBA" id="ARBA00023054"/>
    </source>
</evidence>
<dbReference type="PaxDb" id="3880-AES87888"/>
<evidence type="ECO:0000256" key="2">
    <source>
        <dbReference type="SAM" id="MobiDB-lite"/>
    </source>
</evidence>
<dbReference type="AlphaFoldDB" id="G7JSE6"/>
<accession>A0A0C3WV70</accession>
<proteinExistence type="predicted"/>